<keyword evidence="3" id="KW-1185">Reference proteome</keyword>
<protein>
    <submittedName>
        <fullName evidence="2">Uncharacterized protein</fullName>
    </submittedName>
</protein>
<keyword evidence="1" id="KW-1133">Transmembrane helix</keyword>
<comment type="caution">
    <text evidence="2">The sequence shown here is derived from an EMBL/GenBank/DDBJ whole genome shotgun (WGS) entry which is preliminary data.</text>
</comment>
<dbReference type="EMBL" id="CAKOAT010875153">
    <property type="protein sequence ID" value="CAH8390063.1"/>
    <property type="molecule type" value="Genomic_DNA"/>
</dbReference>
<organism evidence="2 3">
    <name type="scientific">Eruca vesicaria subsp. sativa</name>
    <name type="common">Garden rocket</name>
    <name type="synonym">Eruca sativa</name>
    <dbReference type="NCBI Taxonomy" id="29727"/>
    <lineage>
        <taxon>Eukaryota</taxon>
        <taxon>Viridiplantae</taxon>
        <taxon>Streptophyta</taxon>
        <taxon>Embryophyta</taxon>
        <taxon>Tracheophyta</taxon>
        <taxon>Spermatophyta</taxon>
        <taxon>Magnoliopsida</taxon>
        <taxon>eudicotyledons</taxon>
        <taxon>Gunneridae</taxon>
        <taxon>Pentapetalae</taxon>
        <taxon>rosids</taxon>
        <taxon>malvids</taxon>
        <taxon>Brassicales</taxon>
        <taxon>Brassicaceae</taxon>
        <taxon>Brassiceae</taxon>
        <taxon>Eruca</taxon>
    </lineage>
</organism>
<keyword evidence="1" id="KW-0812">Transmembrane</keyword>
<evidence type="ECO:0000256" key="1">
    <source>
        <dbReference type="SAM" id="Phobius"/>
    </source>
</evidence>
<evidence type="ECO:0000313" key="2">
    <source>
        <dbReference type="EMBL" id="CAH8390063.1"/>
    </source>
</evidence>
<dbReference type="Proteomes" id="UP001642260">
    <property type="component" value="Unassembled WGS sequence"/>
</dbReference>
<sequence length="75" mass="8584">MHIRSRLSVLSSSMALGLLQILMITSLHLISLSSHQETRILAQLEDDVVLCESQMENWKTNLEVMAAKEEQYIQQ</sequence>
<reference evidence="2 3" key="1">
    <citation type="submission" date="2022-03" db="EMBL/GenBank/DDBJ databases">
        <authorList>
            <person name="Macdonald S."/>
            <person name="Ahmed S."/>
            <person name="Newling K."/>
        </authorList>
    </citation>
    <scope>NUCLEOTIDE SEQUENCE [LARGE SCALE GENOMIC DNA]</scope>
</reference>
<name>A0ABC8M1F0_ERUVS</name>
<proteinExistence type="predicted"/>
<dbReference type="AlphaFoldDB" id="A0ABC8M1F0"/>
<gene>
    <name evidence="2" type="ORF">ERUC_LOCUS42546</name>
</gene>
<feature type="transmembrane region" description="Helical" evidence="1">
    <location>
        <begin position="7"/>
        <end position="30"/>
    </location>
</feature>
<keyword evidence="1" id="KW-0472">Membrane</keyword>
<accession>A0ABC8M1F0</accession>
<evidence type="ECO:0000313" key="3">
    <source>
        <dbReference type="Proteomes" id="UP001642260"/>
    </source>
</evidence>